<dbReference type="SUPFAM" id="SSF52540">
    <property type="entry name" value="P-loop containing nucleoside triphosphate hydrolases"/>
    <property type="match status" value="1"/>
</dbReference>
<dbReference type="InterPro" id="IPR025723">
    <property type="entry name" value="ArsA/GET3_ATPase-like"/>
</dbReference>
<dbReference type="Pfam" id="PF02374">
    <property type="entry name" value="ArsA_ATPase"/>
    <property type="match status" value="1"/>
</dbReference>
<feature type="domain" description="ArsA HSP20-like" evidence="4">
    <location>
        <begin position="371"/>
        <end position="428"/>
    </location>
</feature>
<evidence type="ECO:0000256" key="1">
    <source>
        <dbReference type="ARBA" id="ARBA00011040"/>
    </source>
</evidence>
<evidence type="ECO:0000313" key="5">
    <source>
        <dbReference type="EMBL" id="KAG0502597.1"/>
    </source>
</evidence>
<dbReference type="InterPro" id="IPR027417">
    <property type="entry name" value="P-loop_NTPase"/>
</dbReference>
<protein>
    <recommendedName>
        <fullName evidence="7">P-loop containing nucleoside triphosphate hydrolases superfamily protein</fullName>
    </recommendedName>
</protein>
<evidence type="ECO:0000313" key="6">
    <source>
        <dbReference type="Proteomes" id="UP000639772"/>
    </source>
</evidence>
<evidence type="ECO:0000259" key="3">
    <source>
        <dbReference type="Pfam" id="PF02374"/>
    </source>
</evidence>
<organism evidence="5 6">
    <name type="scientific">Vanilla planifolia</name>
    <name type="common">Vanilla</name>
    <dbReference type="NCBI Taxonomy" id="51239"/>
    <lineage>
        <taxon>Eukaryota</taxon>
        <taxon>Viridiplantae</taxon>
        <taxon>Streptophyta</taxon>
        <taxon>Embryophyta</taxon>
        <taxon>Tracheophyta</taxon>
        <taxon>Spermatophyta</taxon>
        <taxon>Magnoliopsida</taxon>
        <taxon>Liliopsida</taxon>
        <taxon>Asparagales</taxon>
        <taxon>Orchidaceae</taxon>
        <taxon>Vanilloideae</taxon>
        <taxon>Vanilleae</taxon>
        <taxon>Vanilla</taxon>
    </lineage>
</organism>
<feature type="region of interest" description="Disordered" evidence="2">
    <location>
        <begin position="1"/>
        <end position="31"/>
    </location>
</feature>
<dbReference type="AlphaFoldDB" id="A0A835VKT2"/>
<name>A0A835VKT2_VANPL</name>
<comment type="caution">
    <text evidence="5">The sequence shown here is derived from an EMBL/GenBank/DDBJ whole genome shotgun (WGS) entry which is preliminary data.</text>
</comment>
<accession>A0A835VKT2</accession>
<comment type="similarity">
    <text evidence="1">Belongs to the arsA ATPase family.</text>
</comment>
<evidence type="ECO:0000256" key="2">
    <source>
        <dbReference type="SAM" id="MobiDB-lite"/>
    </source>
</evidence>
<dbReference type="Pfam" id="PF17886">
    <property type="entry name" value="ArsA_HSP20"/>
    <property type="match status" value="1"/>
</dbReference>
<sequence>MAVSMSSTFIQSTFPMRRKPSTDPGIQTQRSSRWGNLTFMAQAADSSQKQAKLVTFLGKGNSGKTTAAVLAAKRSSRWRNLASTAEATEASQKQAKLLTFLGKGGSGKTTAAVLAAKLHAKEGLRTCLVLHSQDLTADQLVGCTIGNSPAMISEGLYAVRLQTSKMFLEPLVRMKKVDARLNLTQGVLEGVIGEELGVLPGMDSIFSLLALQQYGNFVPTLKNYSNKEFDVVIYDASSSEDTLRLVGAIERVRWYVKHLRNLAEKTDIGRLAAPSILKLIYESVKLNTAPIEGKTSSEIWAEIEQILKVLIVRPEKMSPLYFALLPYISLNSLVDWDAILNSLSDDAKHLLGGRTISSNSSVLFDPKLKAVTLFMPGFDKSEIKLFQYRGGSELLVEAGDQRRIIHLPPGMQGKVGGAKFVDRNLIVTLR</sequence>
<dbReference type="PANTHER" id="PTHR43868:SF1">
    <property type="entry name" value="P-LOOP CONTAINING NUCLEOSIDE TRIPHOSPHATE HYDROLASES SUPERFAMILY PROTEIN"/>
    <property type="match status" value="1"/>
</dbReference>
<dbReference type="Gene3D" id="3.40.50.300">
    <property type="entry name" value="P-loop containing nucleotide triphosphate hydrolases"/>
    <property type="match status" value="1"/>
</dbReference>
<feature type="compositionally biased region" description="Polar residues" evidence="2">
    <location>
        <begin position="1"/>
        <end position="14"/>
    </location>
</feature>
<dbReference type="InterPro" id="IPR008978">
    <property type="entry name" value="HSP20-like_chaperone"/>
</dbReference>
<dbReference type="InterPro" id="IPR053262">
    <property type="entry name" value="ArsA_ATPase-like"/>
</dbReference>
<evidence type="ECO:0008006" key="7">
    <source>
        <dbReference type="Google" id="ProtNLM"/>
    </source>
</evidence>
<evidence type="ECO:0000259" key="4">
    <source>
        <dbReference type="Pfam" id="PF17886"/>
    </source>
</evidence>
<dbReference type="InterPro" id="IPR040612">
    <property type="entry name" value="ArsA_HSP20-like"/>
</dbReference>
<feature type="domain" description="ArsA/GET3 Anion-transporting ATPase-like" evidence="3">
    <location>
        <begin position="96"/>
        <end position="287"/>
    </location>
</feature>
<dbReference type="OrthoDB" id="1909609at2759"/>
<dbReference type="PANTHER" id="PTHR43868">
    <property type="entry name" value="OS02G0711200 PROTEIN"/>
    <property type="match status" value="1"/>
</dbReference>
<gene>
    <name evidence="5" type="ORF">HPP92_002669</name>
</gene>
<reference evidence="5 6" key="1">
    <citation type="journal article" date="2020" name="Nat. Food">
        <title>A phased Vanilla planifolia genome enables genetic improvement of flavour and production.</title>
        <authorList>
            <person name="Hasing T."/>
            <person name="Tang H."/>
            <person name="Brym M."/>
            <person name="Khazi F."/>
            <person name="Huang T."/>
            <person name="Chambers A.H."/>
        </authorList>
    </citation>
    <scope>NUCLEOTIDE SEQUENCE [LARGE SCALE GENOMIC DNA]</scope>
    <source>
        <tissue evidence="5">Leaf</tissue>
    </source>
</reference>
<dbReference type="Gene3D" id="2.60.40.790">
    <property type="match status" value="1"/>
</dbReference>
<proteinExistence type="inferred from homology"/>
<dbReference type="EMBL" id="JADCNM010000001">
    <property type="protein sequence ID" value="KAG0502597.1"/>
    <property type="molecule type" value="Genomic_DNA"/>
</dbReference>
<dbReference type="Proteomes" id="UP000639772">
    <property type="component" value="Chromosome 1"/>
</dbReference>
<dbReference type="CDD" id="cd02035">
    <property type="entry name" value="ArsA"/>
    <property type="match status" value="1"/>
</dbReference>